<dbReference type="InterPro" id="IPR015410">
    <property type="entry name" value="DUF1985"/>
</dbReference>
<dbReference type="Pfam" id="PF09331">
    <property type="entry name" value="DUF1985"/>
    <property type="match status" value="1"/>
</dbReference>
<protein>
    <recommendedName>
        <fullName evidence="8">DUF1985 domain-containing protein</fullName>
    </recommendedName>
</protein>
<evidence type="ECO:0008006" key="8">
    <source>
        <dbReference type="Google" id="ProtNLM"/>
    </source>
</evidence>
<feature type="domain" description="Ubiquitin-like protease family profile" evidence="4">
    <location>
        <begin position="493"/>
        <end position="571"/>
    </location>
</feature>
<evidence type="ECO:0000259" key="5">
    <source>
        <dbReference type="Pfam" id="PF09331"/>
    </source>
</evidence>
<reference evidence="6 7" key="1">
    <citation type="journal article" date="2014" name="Genome Biol.">
        <title>Transcriptome and methylome profiling reveals relics of genome dominance in the mesopolyploid Brassica oleracea.</title>
        <authorList>
            <person name="Parkin I.A."/>
            <person name="Koh C."/>
            <person name="Tang H."/>
            <person name="Robinson S.J."/>
            <person name="Kagale S."/>
            <person name="Clarke W.E."/>
            <person name="Town C.D."/>
            <person name="Nixon J."/>
            <person name="Krishnakumar V."/>
            <person name="Bidwell S.L."/>
            <person name="Denoeud F."/>
            <person name="Belcram H."/>
            <person name="Links M.G."/>
            <person name="Just J."/>
            <person name="Clarke C."/>
            <person name="Bender T."/>
            <person name="Huebert T."/>
            <person name="Mason A.S."/>
            <person name="Pires J.C."/>
            <person name="Barker G."/>
            <person name="Moore J."/>
            <person name="Walley P.G."/>
            <person name="Manoli S."/>
            <person name="Batley J."/>
            <person name="Edwards D."/>
            <person name="Nelson M.N."/>
            <person name="Wang X."/>
            <person name="Paterson A.H."/>
            <person name="King G."/>
            <person name="Bancroft I."/>
            <person name="Chalhoub B."/>
            <person name="Sharpe A.G."/>
        </authorList>
    </citation>
    <scope>NUCLEOTIDE SEQUENCE</scope>
    <source>
        <strain evidence="6 7">cv. TO1000</strain>
    </source>
</reference>
<feature type="region of interest" description="Disordered" evidence="3">
    <location>
        <begin position="352"/>
        <end position="399"/>
    </location>
</feature>
<accession>A0A0D3EE35</accession>
<dbReference type="GO" id="GO:0006508">
    <property type="term" value="P:proteolysis"/>
    <property type="evidence" value="ECO:0007669"/>
    <property type="project" value="UniProtKB-KW"/>
</dbReference>
<dbReference type="HOGENOM" id="CLU_017415_8_0_1"/>
<dbReference type="Gramene" id="Bo9g153910.1">
    <property type="protein sequence ID" value="Bo9g153910.1"/>
    <property type="gene ID" value="Bo9g153910"/>
</dbReference>
<dbReference type="InterPro" id="IPR003653">
    <property type="entry name" value="Peptidase_C48_C"/>
</dbReference>
<dbReference type="Pfam" id="PF02902">
    <property type="entry name" value="Peptidase_C48"/>
    <property type="match status" value="1"/>
</dbReference>
<feature type="region of interest" description="Disordered" evidence="3">
    <location>
        <begin position="269"/>
        <end position="310"/>
    </location>
</feature>
<evidence type="ECO:0000256" key="3">
    <source>
        <dbReference type="SAM" id="MobiDB-lite"/>
    </source>
</evidence>
<keyword evidence="1" id="KW-0645">Protease</keyword>
<sequence>MSKATISSPNFQLHTALKKALHDNEYEELKESKLGVFIKFQELGFDWASRLVHYMLGFQLDIKKKYELWSLVGPEPMRFSLLEFENLTGLNCEYIEDLERLHCVITKELTSFWEMLEVHVEVVPSTQEIIAAFERCEWWSRDVRKRLAYLAIFTGYIEGRKYSTPTRVSLARLVMELERFENYPWGRVAFKGLMDSMKGRDISGCYTINGFAQALQVWVYTALNELGATFGNPLPNNPSPPILAYKGHKGRRQFKETILSQPAVVSPAKKKVVKEDSPRPRKKARKEASEEATAVASEEAAADASEEVHTTVGGLTKEDIKTMFKDIVDAMGEMFETCLKEIKYLSERVEAVEKKSQSVNGTNAGRKSLPEDKGPDVPADASSSKDKAPEPSLVLLDKNQSTVSDLQKEDARYLEKRDAALALCRAKSDRTRKLATSQQSPYTANITTKVIIQNKKLYPGYNPFAPIDKKKLKELADWLKIVHNLPISRLIAMWISIPKRHIVVWDSICSSISPEKLDVVMEPFLCMVPYLLVECASSDEQRAQYSPEPFTYERPTNIPPVRAGDYGVYTLNKKDFAKAKGKTMRDKMAVDIFQELPDVHEFENKDNDANLGAYEG</sequence>
<reference evidence="6" key="2">
    <citation type="submission" date="2015-03" db="UniProtKB">
        <authorList>
            <consortium name="EnsemblPlants"/>
        </authorList>
    </citation>
    <scope>IDENTIFICATION</scope>
</reference>
<name>A0A0D3EE35_BRAOL</name>
<dbReference type="AlphaFoldDB" id="A0A0D3EE35"/>
<feature type="domain" description="DUF1985" evidence="5">
    <location>
        <begin position="59"/>
        <end position="195"/>
    </location>
</feature>
<dbReference type="Proteomes" id="UP000032141">
    <property type="component" value="Chromosome C9"/>
</dbReference>
<organism evidence="6 7">
    <name type="scientific">Brassica oleracea var. oleracea</name>
    <dbReference type="NCBI Taxonomy" id="109376"/>
    <lineage>
        <taxon>Eukaryota</taxon>
        <taxon>Viridiplantae</taxon>
        <taxon>Streptophyta</taxon>
        <taxon>Embryophyta</taxon>
        <taxon>Tracheophyta</taxon>
        <taxon>Spermatophyta</taxon>
        <taxon>Magnoliopsida</taxon>
        <taxon>eudicotyledons</taxon>
        <taxon>Gunneridae</taxon>
        <taxon>Pentapetalae</taxon>
        <taxon>rosids</taxon>
        <taxon>malvids</taxon>
        <taxon>Brassicales</taxon>
        <taxon>Brassicaceae</taxon>
        <taxon>Brassiceae</taxon>
        <taxon>Brassica</taxon>
    </lineage>
</organism>
<dbReference type="GO" id="GO:0008234">
    <property type="term" value="F:cysteine-type peptidase activity"/>
    <property type="evidence" value="ECO:0007669"/>
    <property type="project" value="InterPro"/>
</dbReference>
<proteinExistence type="predicted"/>
<dbReference type="OMA" id="AFERCEW"/>
<evidence type="ECO:0000256" key="1">
    <source>
        <dbReference type="ARBA" id="ARBA00022670"/>
    </source>
</evidence>
<dbReference type="PANTHER" id="PTHR48449">
    <property type="entry name" value="DUF1985 DOMAIN-CONTAINING PROTEIN"/>
    <property type="match status" value="1"/>
</dbReference>
<dbReference type="EnsemblPlants" id="Bo9g153910.1">
    <property type="protein sequence ID" value="Bo9g153910.1"/>
    <property type="gene ID" value="Bo9g153910"/>
</dbReference>
<evidence type="ECO:0000256" key="2">
    <source>
        <dbReference type="ARBA" id="ARBA00022801"/>
    </source>
</evidence>
<keyword evidence="2" id="KW-0378">Hydrolase</keyword>
<dbReference type="PANTHER" id="PTHR48449:SF1">
    <property type="entry name" value="DUF1985 DOMAIN-CONTAINING PROTEIN"/>
    <property type="match status" value="1"/>
</dbReference>
<evidence type="ECO:0000259" key="4">
    <source>
        <dbReference type="Pfam" id="PF02902"/>
    </source>
</evidence>
<evidence type="ECO:0000313" key="7">
    <source>
        <dbReference type="Proteomes" id="UP000032141"/>
    </source>
</evidence>
<keyword evidence="7" id="KW-1185">Reference proteome</keyword>
<evidence type="ECO:0000313" key="6">
    <source>
        <dbReference type="EnsemblPlants" id="Bo9g153910.1"/>
    </source>
</evidence>